<feature type="compositionally biased region" description="Basic and acidic residues" evidence="3">
    <location>
        <begin position="1309"/>
        <end position="1318"/>
    </location>
</feature>
<dbReference type="InterPro" id="IPR036322">
    <property type="entry name" value="WD40_repeat_dom_sf"/>
</dbReference>
<feature type="compositionally biased region" description="Low complexity" evidence="3">
    <location>
        <begin position="1821"/>
        <end position="1836"/>
    </location>
</feature>
<comment type="caution">
    <text evidence="4">The sequence shown here is derived from an EMBL/GenBank/DDBJ whole genome shotgun (WGS) entry which is preliminary data.</text>
</comment>
<evidence type="ECO:0000313" key="5">
    <source>
        <dbReference type="Proteomes" id="UP001642483"/>
    </source>
</evidence>
<feature type="compositionally biased region" description="Polar residues" evidence="3">
    <location>
        <begin position="1710"/>
        <end position="1719"/>
    </location>
</feature>
<feature type="compositionally biased region" description="Polar residues" evidence="3">
    <location>
        <begin position="1889"/>
        <end position="1918"/>
    </location>
</feature>
<evidence type="ECO:0000256" key="1">
    <source>
        <dbReference type="PROSITE-ProRule" id="PRU00221"/>
    </source>
</evidence>
<feature type="region of interest" description="Disordered" evidence="3">
    <location>
        <begin position="1309"/>
        <end position="1348"/>
    </location>
</feature>
<reference evidence="4 5" key="1">
    <citation type="submission" date="2024-02" db="EMBL/GenBank/DDBJ databases">
        <authorList>
            <person name="Daric V."/>
            <person name="Darras S."/>
        </authorList>
    </citation>
    <scope>NUCLEOTIDE SEQUENCE [LARGE SCALE GENOMIC DNA]</scope>
</reference>
<name>A0ABP0G6A1_CLALP</name>
<dbReference type="InterPro" id="IPR001680">
    <property type="entry name" value="WD40_rpt"/>
</dbReference>
<feature type="compositionally biased region" description="Polar residues" evidence="3">
    <location>
        <begin position="1563"/>
        <end position="1576"/>
    </location>
</feature>
<feature type="compositionally biased region" description="Low complexity" evidence="3">
    <location>
        <begin position="1855"/>
        <end position="1868"/>
    </location>
</feature>
<dbReference type="PROSITE" id="PS50082">
    <property type="entry name" value="WD_REPEATS_2"/>
    <property type="match status" value="1"/>
</dbReference>
<dbReference type="InterPro" id="IPR015943">
    <property type="entry name" value="WD40/YVTN_repeat-like_dom_sf"/>
</dbReference>
<dbReference type="EMBL" id="CAWYQH010000102">
    <property type="protein sequence ID" value="CAK8686174.1"/>
    <property type="molecule type" value="Genomic_DNA"/>
</dbReference>
<proteinExistence type="predicted"/>
<feature type="compositionally biased region" description="Basic residues" evidence="3">
    <location>
        <begin position="1319"/>
        <end position="1337"/>
    </location>
</feature>
<evidence type="ECO:0000256" key="2">
    <source>
        <dbReference type="SAM" id="Coils"/>
    </source>
</evidence>
<feature type="region of interest" description="Disordered" evidence="3">
    <location>
        <begin position="1624"/>
        <end position="1929"/>
    </location>
</feature>
<feature type="compositionally biased region" description="Polar residues" evidence="3">
    <location>
        <begin position="1837"/>
        <end position="1847"/>
    </location>
</feature>
<feature type="compositionally biased region" description="Low complexity" evidence="3">
    <location>
        <begin position="1577"/>
        <end position="1589"/>
    </location>
</feature>
<feature type="region of interest" description="Disordered" evidence="3">
    <location>
        <begin position="1941"/>
        <end position="1977"/>
    </location>
</feature>
<gene>
    <name evidence="4" type="ORF">CVLEPA_LOCUS18133</name>
</gene>
<feature type="region of interest" description="Disordered" evidence="3">
    <location>
        <begin position="1490"/>
        <end position="1589"/>
    </location>
</feature>
<dbReference type="Proteomes" id="UP001642483">
    <property type="component" value="Unassembled WGS sequence"/>
</dbReference>
<feature type="compositionally biased region" description="Low complexity" evidence="3">
    <location>
        <begin position="1676"/>
        <end position="1689"/>
    </location>
</feature>
<keyword evidence="5" id="KW-1185">Reference proteome</keyword>
<feature type="compositionally biased region" description="Polar residues" evidence="3">
    <location>
        <begin position="1742"/>
        <end position="1755"/>
    </location>
</feature>
<feature type="compositionally biased region" description="Low complexity" evidence="3">
    <location>
        <begin position="1642"/>
        <end position="1657"/>
    </location>
</feature>
<feature type="repeat" description="WD" evidence="1">
    <location>
        <begin position="726"/>
        <end position="758"/>
    </location>
</feature>
<dbReference type="PANTHER" id="PTHR45532">
    <property type="entry name" value="WD REPEAT-CONTAINING PROTEIN 97"/>
    <property type="match status" value="1"/>
</dbReference>
<feature type="compositionally biased region" description="Low complexity" evidence="3">
    <location>
        <begin position="1756"/>
        <end position="1778"/>
    </location>
</feature>
<sequence>MTKKRGYKTWAQARNDIEETLKSGRYAGNDSELCFESGLQLAHTLSHYPSPIFSSSFYEDQKEGFEYYLLNYVSADSGESFIVQWRYDPTAGSAKITKKSPIRQYLNHILWIHTQNAFIGYCDDMTIRGYNGVTFEEKYRFPLDQSVLCIIYLDDFDELVTGGRGSIVSWKIRIIDFGLPIEMKEPLIKCDVAETMEWVRQLSYDKKSKNLFVLTDETIYVVSMSVRRQIGMIDNTHKASLTSCTFYKPFSYLITAARDGSIHVYNTAVRALAHKFSPHRDGVTGVLSITNHPILISWSQMSGCLRMWRLDTLQLANETALSENINYLQVVHGDRLFYLTESEVRIFDLNSLYNIFATLSSFAETFRFCCIRRTRLPAVEAVDEEATNSRRISFADKVEDESPTPSAGSNKLQTVNISAQMNNSSVPHFADRTFVDRRLICVLDDRCIIAVSPTSGMVLNIIYPSAELDKPPVGLDIESTRKGCYVVLSDGVLVEYDCSVNPGQIANIHNTGKGRIKICSVVAMEIYLGDEGFVTGQRQQGIFIGMENGFIKLYDGGESQEDNVSVPYARREGRRQTTQRRKSSINTIGPFLTMQDKKAHSGEVSLLYVPFEGTFSVDESNKIIPNILISIGSDKMTIIWGVSLTSTSSPFRLEVLLQKLRAFRCERQPTCFAAAANLLFYGFMTGNIDMVKMTWKSIRSAQEALIKVDNSSVIVTAMKSIAIDREIQHKAKVTSVGESHLLSLFVSSSADMSIKIWDSCGLLVRELLLGYVIPSVCFANGRDLLASLSNYIVKVEAHHYLPTDYLRKILDNVDDGSLEVEPETPIPMDGPLENMFFVTHAQEDDRKESFDISKIPSSTTQPDDLEELELMRSYSKRKNKRRPTICSLFVPDKEEVSEVESVVWKDDSKVMRRADKAEKFVSGLDPNKIAKYPVAPDGFIPNSVIRDRVQTVYPPPNFFDQFSLGGCNDKNFQDMDEDDLSWDEVRIVDCDTTPEDEWSDMEDYEYREDGTVWKRVKEERELELKRYLKGRREEGRLELVITEKQGNPREKKRKSFHLKAKEQLKEIRKQRKAQKEIEEVEKDELELLVDELNQMHWCPDIITTQDLEQGLLAVAEELQHAGSNVSSEICRYISLIHDACKKKDIDQNSVKLFSANLEKVFAYLMKPLLSHGFASLQKAAAECLSKFDDSLLKDVVMDVLMPGFLHPADDVDGGVFHTDETILTAAAHRVKIFSTFIDEDRLLLISRALNINSYRGSKAGEQDATDKMRGLLVDAGIPILDIPIWAGFIIPLLPDKVLEKKDLPVDEPKAKVEMEKSQGKRHKKKSANLSKSKRRKSPDKTLPNQIISSATKLRDDVKVSFVDTADEEKLQYDSKNDDFSSSAWLQHPGARSSKQSRELQILGSTVGSQQAADENLYPDLIDDFRKLSMIGEIPLRPVSMTDTINQLKAKNSSLPGLRANPVKSSEEMRRESLQVLKVMQRSSLITITPSQPSLNTAKHKVQHFGTPTRENIPEPPSPMKAARSMRSDVSLRRKALSSSSEATRSRRDSSSYFSSWETKGGSPDQSEVVTPNVTECSQTSGSSSERLSSLLSSTILPSSTDEEIVSSETFPPNPVMISVSITRKKPVDVPSSAESVLVDEASVSSSTSLSGSESKQSLTPVKSVSLCRVSDKLDETSTSVSTPSKASSASRRHSMTSLPSAVPLHGNDVRVSTITSNESEATRSRRDSSSYFSSWETKGGSPDQSEVVTPNVTECSQTSGSSSERLSSLLSSTTLPSSTDEEIVSSETFPPNPVMISVSITRKKPVDVPSSAESVLVDEASVSSSTSLSGSESKQSLTPVKSVSLCQVSDKLDEASTSVSTPSKASSASRRHSMTSLPSAVPLHGNDVRVSTITSNESQNPETKASSASRRHSMTSLPSAAPLPGNDVRVSTITSNESLLFHDESSGTSSPAPQALHSRQSTSMSHSLFDDSASREKTNADVRITSSSLPAPPPLIHTNSFSTAYPAHSDITEGSERRMSTSVSLPSEKMTQQRLTSRAQKQVATLRKGKQDRGDCDAPMTQEWRGIIEHLRSRRMTRIDSSRRRVIRNYDVNISKHVTRAYHVMWGEAHLREPLHVNKVELRRQMARRLNQSESSSKVESRDPLTLKRKKRFDNDVIYAWEPFVTSHTIDKLPCIL</sequence>
<feature type="compositionally biased region" description="Polar residues" evidence="3">
    <location>
        <begin position="1946"/>
        <end position="1966"/>
    </location>
</feature>
<protein>
    <submittedName>
        <fullName evidence="4">Uncharacterized protein</fullName>
    </submittedName>
</protein>
<keyword evidence="1" id="KW-0853">WD repeat</keyword>
<evidence type="ECO:0000313" key="4">
    <source>
        <dbReference type="EMBL" id="CAK8686174.1"/>
    </source>
</evidence>
<feature type="coiled-coil region" evidence="2">
    <location>
        <begin position="1057"/>
        <end position="1095"/>
    </location>
</feature>
<keyword evidence="2" id="KW-0175">Coiled coil</keyword>
<dbReference type="PANTHER" id="PTHR45532:SF4">
    <property type="entry name" value="WD REPEAT-CONTAINING PROTEIN 55 HOMOLOG"/>
    <property type="match status" value="1"/>
</dbReference>
<feature type="compositionally biased region" description="Basic and acidic residues" evidence="3">
    <location>
        <begin position="1968"/>
        <end position="1977"/>
    </location>
</feature>
<accession>A0ABP0G6A1</accession>
<dbReference type="SMART" id="SM00320">
    <property type="entry name" value="WD40"/>
    <property type="match status" value="4"/>
</dbReference>
<organism evidence="4 5">
    <name type="scientific">Clavelina lepadiformis</name>
    <name type="common">Light-bulb sea squirt</name>
    <name type="synonym">Ascidia lepadiformis</name>
    <dbReference type="NCBI Taxonomy" id="159417"/>
    <lineage>
        <taxon>Eukaryota</taxon>
        <taxon>Metazoa</taxon>
        <taxon>Chordata</taxon>
        <taxon>Tunicata</taxon>
        <taxon>Ascidiacea</taxon>
        <taxon>Aplousobranchia</taxon>
        <taxon>Clavelinidae</taxon>
        <taxon>Clavelina</taxon>
    </lineage>
</organism>
<dbReference type="SUPFAM" id="SSF50978">
    <property type="entry name" value="WD40 repeat-like"/>
    <property type="match status" value="2"/>
</dbReference>
<evidence type="ECO:0000256" key="3">
    <source>
        <dbReference type="SAM" id="MobiDB-lite"/>
    </source>
</evidence>
<dbReference type="Gene3D" id="2.130.10.10">
    <property type="entry name" value="YVTN repeat-like/Quinoprotein amine dehydrogenase"/>
    <property type="match status" value="1"/>
</dbReference>
<dbReference type="Pfam" id="PF00400">
    <property type="entry name" value="WD40"/>
    <property type="match status" value="1"/>
</dbReference>